<sequence length="109" mass="12326">MNDRTRTLKRSSGDKETTYPDPSAKSKPDAAFELAYSQMMENALAMSRGERKRRLLEKHGHAEKMLAARVLWPALGSLEGLHPEFEIQDLRSGNRSPITFISLRIGLGW</sequence>
<dbReference type="EMBL" id="JACJVO010000010">
    <property type="protein sequence ID" value="MBB6731196.1"/>
    <property type="molecule type" value="Genomic_DNA"/>
</dbReference>
<evidence type="ECO:0000256" key="1">
    <source>
        <dbReference type="SAM" id="MobiDB-lite"/>
    </source>
</evidence>
<reference evidence="2 3" key="1">
    <citation type="submission" date="2020-08" db="EMBL/GenBank/DDBJ databases">
        <title>Cohnella phylogeny.</title>
        <authorList>
            <person name="Dunlap C."/>
        </authorList>
    </citation>
    <scope>NUCLEOTIDE SEQUENCE [LARGE SCALE GENOMIC DNA]</scope>
    <source>
        <strain evidence="2 3">CBP 2801</strain>
    </source>
</reference>
<dbReference type="RefSeq" id="WP_185128873.1">
    <property type="nucleotide sequence ID" value="NZ_JACJVO010000010.1"/>
</dbReference>
<dbReference type="AlphaFoldDB" id="A0A7X0VUQ8"/>
<gene>
    <name evidence="2" type="ORF">H7C18_09785</name>
</gene>
<keyword evidence="3" id="KW-1185">Reference proteome</keyword>
<accession>A0A7X0VUQ8</accession>
<dbReference type="Proteomes" id="UP000564644">
    <property type="component" value="Unassembled WGS sequence"/>
</dbReference>
<evidence type="ECO:0000313" key="2">
    <source>
        <dbReference type="EMBL" id="MBB6731196.1"/>
    </source>
</evidence>
<proteinExistence type="predicted"/>
<protein>
    <submittedName>
        <fullName evidence="2">Uncharacterized protein</fullName>
    </submittedName>
</protein>
<evidence type="ECO:0000313" key="3">
    <source>
        <dbReference type="Proteomes" id="UP000564644"/>
    </source>
</evidence>
<feature type="region of interest" description="Disordered" evidence="1">
    <location>
        <begin position="1"/>
        <end position="27"/>
    </location>
</feature>
<organism evidence="2 3">
    <name type="scientific">Cohnella zeiphila</name>
    <dbReference type="NCBI Taxonomy" id="2761120"/>
    <lineage>
        <taxon>Bacteria</taxon>
        <taxon>Bacillati</taxon>
        <taxon>Bacillota</taxon>
        <taxon>Bacilli</taxon>
        <taxon>Bacillales</taxon>
        <taxon>Paenibacillaceae</taxon>
        <taxon>Cohnella</taxon>
    </lineage>
</organism>
<name>A0A7X0VUQ8_9BACL</name>
<comment type="caution">
    <text evidence="2">The sequence shown here is derived from an EMBL/GenBank/DDBJ whole genome shotgun (WGS) entry which is preliminary data.</text>
</comment>